<dbReference type="Proteomes" id="UP001221898">
    <property type="component" value="Unassembled WGS sequence"/>
</dbReference>
<dbReference type="EMBL" id="JAINUG010000383">
    <property type="protein sequence ID" value="KAJ8372855.1"/>
    <property type="molecule type" value="Genomic_DNA"/>
</dbReference>
<feature type="compositionally biased region" description="Polar residues" evidence="1">
    <location>
        <begin position="14"/>
        <end position="23"/>
    </location>
</feature>
<name>A0AAD7RB46_9TELE</name>
<organism evidence="2 3">
    <name type="scientific">Aldrovandia affinis</name>
    <dbReference type="NCBI Taxonomy" id="143900"/>
    <lineage>
        <taxon>Eukaryota</taxon>
        <taxon>Metazoa</taxon>
        <taxon>Chordata</taxon>
        <taxon>Craniata</taxon>
        <taxon>Vertebrata</taxon>
        <taxon>Euteleostomi</taxon>
        <taxon>Actinopterygii</taxon>
        <taxon>Neopterygii</taxon>
        <taxon>Teleostei</taxon>
        <taxon>Notacanthiformes</taxon>
        <taxon>Halosauridae</taxon>
        <taxon>Aldrovandia</taxon>
    </lineage>
</organism>
<evidence type="ECO:0000313" key="2">
    <source>
        <dbReference type="EMBL" id="KAJ8372855.1"/>
    </source>
</evidence>
<protein>
    <submittedName>
        <fullName evidence="2">Uncharacterized protein</fullName>
    </submittedName>
</protein>
<feature type="region of interest" description="Disordered" evidence="1">
    <location>
        <begin position="1"/>
        <end position="96"/>
    </location>
</feature>
<sequence length="96" mass="10315">MFHPHSNEPGIYVTGQSGDSNPDPSVDKPSQAKRGGCLASLGKRRSQGEGDLGKRLRHVPNVKATLAPESVDLGEHGVSTPRSAQHHDAETQARRR</sequence>
<reference evidence="2" key="1">
    <citation type="journal article" date="2023" name="Science">
        <title>Genome structures resolve the early diversification of teleost fishes.</title>
        <authorList>
            <person name="Parey E."/>
            <person name="Louis A."/>
            <person name="Montfort J."/>
            <person name="Bouchez O."/>
            <person name="Roques C."/>
            <person name="Iampietro C."/>
            <person name="Lluch J."/>
            <person name="Castinel A."/>
            <person name="Donnadieu C."/>
            <person name="Desvignes T."/>
            <person name="Floi Bucao C."/>
            <person name="Jouanno E."/>
            <person name="Wen M."/>
            <person name="Mejri S."/>
            <person name="Dirks R."/>
            <person name="Jansen H."/>
            <person name="Henkel C."/>
            <person name="Chen W.J."/>
            <person name="Zahm M."/>
            <person name="Cabau C."/>
            <person name="Klopp C."/>
            <person name="Thompson A.W."/>
            <person name="Robinson-Rechavi M."/>
            <person name="Braasch I."/>
            <person name="Lecointre G."/>
            <person name="Bobe J."/>
            <person name="Postlethwait J.H."/>
            <person name="Berthelot C."/>
            <person name="Roest Crollius H."/>
            <person name="Guiguen Y."/>
        </authorList>
    </citation>
    <scope>NUCLEOTIDE SEQUENCE</scope>
    <source>
        <strain evidence="2">NC1722</strain>
    </source>
</reference>
<evidence type="ECO:0000313" key="3">
    <source>
        <dbReference type="Proteomes" id="UP001221898"/>
    </source>
</evidence>
<feature type="compositionally biased region" description="Basic and acidic residues" evidence="1">
    <location>
        <begin position="85"/>
        <end position="96"/>
    </location>
</feature>
<accession>A0AAD7RB46</accession>
<comment type="caution">
    <text evidence="2">The sequence shown here is derived from an EMBL/GenBank/DDBJ whole genome shotgun (WGS) entry which is preliminary data.</text>
</comment>
<evidence type="ECO:0000256" key="1">
    <source>
        <dbReference type="SAM" id="MobiDB-lite"/>
    </source>
</evidence>
<keyword evidence="3" id="KW-1185">Reference proteome</keyword>
<gene>
    <name evidence="2" type="ORF">AAFF_G00276280</name>
</gene>
<dbReference type="AlphaFoldDB" id="A0AAD7RB46"/>
<proteinExistence type="predicted"/>